<organism evidence="1 2">
    <name type="scientific">Melastoma candidum</name>
    <dbReference type="NCBI Taxonomy" id="119954"/>
    <lineage>
        <taxon>Eukaryota</taxon>
        <taxon>Viridiplantae</taxon>
        <taxon>Streptophyta</taxon>
        <taxon>Embryophyta</taxon>
        <taxon>Tracheophyta</taxon>
        <taxon>Spermatophyta</taxon>
        <taxon>Magnoliopsida</taxon>
        <taxon>eudicotyledons</taxon>
        <taxon>Gunneridae</taxon>
        <taxon>Pentapetalae</taxon>
        <taxon>rosids</taxon>
        <taxon>malvids</taxon>
        <taxon>Myrtales</taxon>
        <taxon>Melastomataceae</taxon>
        <taxon>Melastomatoideae</taxon>
        <taxon>Melastomateae</taxon>
        <taxon>Melastoma</taxon>
    </lineage>
</organism>
<comment type="caution">
    <text evidence="1">The sequence shown here is derived from an EMBL/GenBank/DDBJ whole genome shotgun (WGS) entry which is preliminary data.</text>
</comment>
<reference evidence="2" key="1">
    <citation type="journal article" date="2023" name="Front. Plant Sci.">
        <title>Chromosomal-level genome assembly of Melastoma candidum provides insights into trichome evolution.</title>
        <authorList>
            <person name="Zhong Y."/>
            <person name="Wu W."/>
            <person name="Sun C."/>
            <person name="Zou P."/>
            <person name="Liu Y."/>
            <person name="Dai S."/>
            <person name="Zhou R."/>
        </authorList>
    </citation>
    <scope>NUCLEOTIDE SEQUENCE [LARGE SCALE GENOMIC DNA]</scope>
</reference>
<keyword evidence="2" id="KW-1185">Reference proteome</keyword>
<dbReference type="Proteomes" id="UP001057402">
    <property type="component" value="Chromosome 7"/>
</dbReference>
<evidence type="ECO:0000313" key="2">
    <source>
        <dbReference type="Proteomes" id="UP001057402"/>
    </source>
</evidence>
<protein>
    <submittedName>
        <fullName evidence="1">Uncharacterized protein</fullName>
    </submittedName>
</protein>
<accession>A0ACB9NZC2</accession>
<name>A0ACB9NZC2_9MYRT</name>
<proteinExistence type="predicted"/>
<dbReference type="EMBL" id="CM042886">
    <property type="protein sequence ID" value="KAI4341381.1"/>
    <property type="molecule type" value="Genomic_DNA"/>
</dbReference>
<sequence>MWLPCFFRAQIFSLASPNPSQDICPGLSFGQTSLSPSRNWHAQGTDRPVRWRKGMARRGITGPSRSRRCDASSQHPWMMYNL</sequence>
<gene>
    <name evidence="1" type="ORF">MLD38_026111</name>
</gene>
<evidence type="ECO:0000313" key="1">
    <source>
        <dbReference type="EMBL" id="KAI4341381.1"/>
    </source>
</evidence>